<dbReference type="InterPro" id="IPR001296">
    <property type="entry name" value="Glyco_trans_1"/>
</dbReference>
<dbReference type="KEGG" id="ocg:OCA5_c19220"/>
<dbReference type="RefSeq" id="WP_012563248.1">
    <property type="nucleotide sequence ID" value="NC_011386.1"/>
</dbReference>
<dbReference type="PATRIC" id="fig|504832.7.peg.2045"/>
<evidence type="ECO:0000313" key="3">
    <source>
        <dbReference type="EMBL" id="AEI06634.1"/>
    </source>
</evidence>
<keyword evidence="3" id="KW-0808">Transferase</keyword>
<dbReference type="CDD" id="cd03801">
    <property type="entry name" value="GT4_PimA-like"/>
    <property type="match status" value="1"/>
</dbReference>
<dbReference type="Pfam" id="PF13439">
    <property type="entry name" value="Glyco_transf_4"/>
    <property type="match status" value="1"/>
</dbReference>
<accession>B6JDZ6</accession>
<dbReference type="OrthoDB" id="5443996at2"/>
<keyword evidence="4" id="KW-1185">Reference proteome</keyword>
<evidence type="ECO:0000259" key="2">
    <source>
        <dbReference type="Pfam" id="PF13439"/>
    </source>
</evidence>
<dbReference type="PANTHER" id="PTHR45947">
    <property type="entry name" value="SULFOQUINOVOSYL TRANSFERASE SQD2"/>
    <property type="match status" value="1"/>
</dbReference>
<dbReference type="InterPro" id="IPR050194">
    <property type="entry name" value="Glycosyltransferase_grp1"/>
</dbReference>
<dbReference type="GO" id="GO:0016757">
    <property type="term" value="F:glycosyltransferase activity"/>
    <property type="evidence" value="ECO:0007669"/>
    <property type="project" value="InterPro"/>
</dbReference>
<dbReference type="PANTHER" id="PTHR45947:SF3">
    <property type="entry name" value="SULFOQUINOVOSYL TRANSFERASE SQD2"/>
    <property type="match status" value="1"/>
</dbReference>
<dbReference type="CAZy" id="GT4">
    <property type="family name" value="Glycosyltransferase Family 4"/>
</dbReference>
<dbReference type="STRING" id="504832.OCA5_c19220"/>
<dbReference type="Pfam" id="PF00534">
    <property type="entry name" value="Glycos_transf_1"/>
    <property type="match status" value="1"/>
</dbReference>
<dbReference type="AlphaFoldDB" id="B6JDZ6"/>
<feature type="domain" description="Glycosyl transferase family 1" evidence="1">
    <location>
        <begin position="185"/>
        <end position="356"/>
    </location>
</feature>
<feature type="domain" description="Glycosyltransferase subfamily 4-like N-terminal" evidence="2">
    <location>
        <begin position="15"/>
        <end position="171"/>
    </location>
</feature>
<protein>
    <submittedName>
        <fullName evidence="3">Glycosyl transferase</fullName>
    </submittedName>
</protein>
<organism evidence="3 4">
    <name type="scientific">Afipia carboxidovorans (strain ATCC 49405 / DSM 1227 / KCTC 32145 / OM5)</name>
    <name type="common">Oligotropha carboxidovorans</name>
    <dbReference type="NCBI Taxonomy" id="504832"/>
    <lineage>
        <taxon>Bacteria</taxon>
        <taxon>Pseudomonadati</taxon>
        <taxon>Pseudomonadota</taxon>
        <taxon>Alphaproteobacteria</taxon>
        <taxon>Hyphomicrobiales</taxon>
        <taxon>Nitrobacteraceae</taxon>
        <taxon>Afipia</taxon>
    </lineage>
</organism>
<dbReference type="Proteomes" id="UP000007730">
    <property type="component" value="Chromosome"/>
</dbReference>
<dbReference type="eggNOG" id="COG0438">
    <property type="taxonomic scope" value="Bacteria"/>
</dbReference>
<dbReference type="InterPro" id="IPR028098">
    <property type="entry name" value="Glyco_trans_4-like_N"/>
</dbReference>
<evidence type="ECO:0000313" key="4">
    <source>
        <dbReference type="Proteomes" id="UP000007730"/>
    </source>
</evidence>
<sequence length="407" mass="44709">MKILLLTSEFTPANGGIGTYAREVAAAAWELGAEVTVVAPDYGRSIDDSNLPFKVSRFHGGLHSMRDLPAKIRLVRSEISKVYYDIVHAADWPFFIPVAMSRHQIDGRMMLTVHGTEINETQTPLKRLAIRGAGVFGPRVEVVANSGFTRDLFCDRFPVNRARVNAVSLGVSDFWFGPRKRKVQARWQYGIEANRIAMVTVARITRRKGHHLTLAALERLPESIRKSITWLVVGPPGEADYVQEFREKVERSPCDVRLLGALTDQEIHDLYSGADFFCLTGVPDTSGRVEGFGLVYLEAAACGLPSVATAIGGVPDAVIDNKTGLLTDAAPNAVADAILRMAADGELRTNLANAAKFHAHEMSWRRCAGQTYGLPYTSLSHPMPEHDLIGLAPIFDDPADAHRPMMH</sequence>
<dbReference type="SUPFAM" id="SSF53756">
    <property type="entry name" value="UDP-Glycosyltransferase/glycogen phosphorylase"/>
    <property type="match status" value="1"/>
</dbReference>
<dbReference type="HOGENOM" id="CLU_009583_2_5_5"/>
<dbReference type="Gene3D" id="3.40.50.2000">
    <property type="entry name" value="Glycogen Phosphorylase B"/>
    <property type="match status" value="2"/>
</dbReference>
<gene>
    <name evidence="3" type="ordered locus">OCA5_c19220</name>
</gene>
<name>B6JDZ6_AFIC5</name>
<proteinExistence type="predicted"/>
<evidence type="ECO:0000259" key="1">
    <source>
        <dbReference type="Pfam" id="PF00534"/>
    </source>
</evidence>
<dbReference type="KEGG" id="oca:OCAR_6106"/>
<reference evidence="3 4" key="1">
    <citation type="journal article" date="2011" name="J. Bacteriol.">
        <title>Complete genome sequences of the chemolithoautotrophic Oligotropha carboxidovorans strains OM4 and OM5.</title>
        <authorList>
            <person name="Volland S."/>
            <person name="Rachinger M."/>
            <person name="Strittmatter A."/>
            <person name="Daniel R."/>
            <person name="Gottschalk G."/>
            <person name="Meyer O."/>
        </authorList>
    </citation>
    <scope>NUCLEOTIDE SEQUENCE [LARGE SCALE GENOMIC DNA]</scope>
    <source>
        <strain evidence="4">ATCC 49405 / DSM 1227 / KCTC 32145 / OM5</strain>
    </source>
</reference>
<dbReference type="EMBL" id="CP002826">
    <property type="protein sequence ID" value="AEI06634.1"/>
    <property type="molecule type" value="Genomic_DNA"/>
</dbReference>